<evidence type="ECO:0000256" key="1">
    <source>
        <dbReference type="SAM" id="MobiDB-lite"/>
    </source>
</evidence>
<protein>
    <submittedName>
        <fullName evidence="2">Uncharacterized protein</fullName>
    </submittedName>
</protein>
<dbReference type="Proteomes" id="UP001066276">
    <property type="component" value="Chromosome 4_2"/>
</dbReference>
<dbReference type="EMBL" id="JANPWB010000008">
    <property type="protein sequence ID" value="KAJ1160334.1"/>
    <property type="molecule type" value="Genomic_DNA"/>
</dbReference>
<evidence type="ECO:0000313" key="2">
    <source>
        <dbReference type="EMBL" id="KAJ1160334.1"/>
    </source>
</evidence>
<evidence type="ECO:0000313" key="3">
    <source>
        <dbReference type="Proteomes" id="UP001066276"/>
    </source>
</evidence>
<comment type="caution">
    <text evidence="2">The sequence shown here is derived from an EMBL/GenBank/DDBJ whole genome shotgun (WGS) entry which is preliminary data.</text>
</comment>
<gene>
    <name evidence="2" type="ORF">NDU88_000836</name>
</gene>
<reference evidence="2" key="1">
    <citation type="journal article" date="2022" name="bioRxiv">
        <title>Sequencing and chromosome-scale assembly of the giantPleurodeles waltlgenome.</title>
        <authorList>
            <person name="Brown T."/>
            <person name="Elewa A."/>
            <person name="Iarovenko S."/>
            <person name="Subramanian E."/>
            <person name="Araus A.J."/>
            <person name="Petzold A."/>
            <person name="Susuki M."/>
            <person name="Suzuki K.-i.T."/>
            <person name="Hayashi T."/>
            <person name="Toyoda A."/>
            <person name="Oliveira C."/>
            <person name="Osipova E."/>
            <person name="Leigh N.D."/>
            <person name="Simon A."/>
            <person name="Yun M.H."/>
        </authorList>
    </citation>
    <scope>NUCLEOTIDE SEQUENCE</scope>
    <source>
        <strain evidence="2">20211129_DDA</strain>
        <tissue evidence="2">Liver</tissue>
    </source>
</reference>
<keyword evidence="3" id="KW-1185">Reference proteome</keyword>
<name>A0AAV7S5P8_PLEWA</name>
<feature type="compositionally biased region" description="Low complexity" evidence="1">
    <location>
        <begin position="37"/>
        <end position="61"/>
    </location>
</feature>
<feature type="compositionally biased region" description="Basic and acidic residues" evidence="1">
    <location>
        <begin position="16"/>
        <end position="28"/>
    </location>
</feature>
<sequence>MQRLASGVRRLRQTRGKPENRRTHDHDPSTGAGSLLPRGPTSVSVSRSSGLSTGFGSSSRRPASLQPRKIAANQR</sequence>
<dbReference type="AlphaFoldDB" id="A0AAV7S5P8"/>
<proteinExistence type="predicted"/>
<feature type="region of interest" description="Disordered" evidence="1">
    <location>
        <begin position="1"/>
        <end position="75"/>
    </location>
</feature>
<accession>A0AAV7S5P8</accession>
<organism evidence="2 3">
    <name type="scientific">Pleurodeles waltl</name>
    <name type="common">Iberian ribbed newt</name>
    <dbReference type="NCBI Taxonomy" id="8319"/>
    <lineage>
        <taxon>Eukaryota</taxon>
        <taxon>Metazoa</taxon>
        <taxon>Chordata</taxon>
        <taxon>Craniata</taxon>
        <taxon>Vertebrata</taxon>
        <taxon>Euteleostomi</taxon>
        <taxon>Amphibia</taxon>
        <taxon>Batrachia</taxon>
        <taxon>Caudata</taxon>
        <taxon>Salamandroidea</taxon>
        <taxon>Salamandridae</taxon>
        <taxon>Pleurodelinae</taxon>
        <taxon>Pleurodeles</taxon>
    </lineage>
</organism>